<evidence type="ECO:0000313" key="3">
    <source>
        <dbReference type="EMBL" id="MET3749499.1"/>
    </source>
</evidence>
<dbReference type="PANTHER" id="PTHR10948">
    <property type="entry name" value="TRANSPOSASE"/>
    <property type="match status" value="1"/>
</dbReference>
<dbReference type="InterPro" id="IPR012337">
    <property type="entry name" value="RNaseH-like_sf"/>
</dbReference>
<dbReference type="InterPro" id="IPR036397">
    <property type="entry name" value="RNaseH_sf"/>
</dbReference>
<evidence type="ECO:0000259" key="2">
    <source>
        <dbReference type="PROSITE" id="PS50994"/>
    </source>
</evidence>
<gene>
    <name evidence="3" type="ORF">ABID24_000726</name>
</gene>
<dbReference type="InterPro" id="IPR001584">
    <property type="entry name" value="Integrase_cat-core"/>
</dbReference>
<keyword evidence="4" id="KW-1185">Reference proteome</keyword>
<dbReference type="SUPFAM" id="SSF53098">
    <property type="entry name" value="Ribonuclease H-like"/>
    <property type="match status" value="1"/>
</dbReference>
<proteinExistence type="predicted"/>
<dbReference type="PANTHER" id="PTHR10948:SF23">
    <property type="entry name" value="TRANSPOSASE INSI FOR INSERTION SEQUENCE ELEMENT IS30A-RELATED"/>
    <property type="match status" value="1"/>
</dbReference>
<name>A0ABV2LZ69_9FIRM</name>
<dbReference type="EMBL" id="JBEPMJ010000003">
    <property type="protein sequence ID" value="MET3749499.1"/>
    <property type="molecule type" value="Genomic_DNA"/>
</dbReference>
<sequence length="466" mass="53761">MNKQKHLTLTSRITIETMLNKGDSFKSIGRFLNKDCTTISKEVKNHICFEKSWAYGRAFNDCRLAFLHQCSAQMVCRECSFRKGRLCWSCGKCTSSCILYEKYICPRLSRPPYVCNGCPSRNKCSLEKHLYQASYAQKEYELVRSESRAGFALSPTELKQMDDIVSPLLIKGQSLHHIAIHHADELMKSERTLYAYVNNGLFTARNLDMPRTVRMRPRKNVSRNLKVDKACREGRDFSCFQAYTKEHPDLSVRQIDSVEGLKGGAVLLTIHFVEQELQLAFLRKRNDSQSVIDIFNRLYLELRPDIFMELFPLLLADNGSEFSNPSAIECDSQGKLRTRMFYCNASAPYQKGSCENNHEMIRRIIPKGEYIGQYTQEQIDLMMSHINSYARKKLGNKSPYEVFEFQYGKKCLDVFHLCIFHKNCASGMNSFKLSHMRETLVCTQRPRGCQVIATKKIRPPDGFLHA</sequence>
<dbReference type="InterPro" id="IPR025246">
    <property type="entry name" value="IS30-like_HTH"/>
</dbReference>
<dbReference type="Proteomes" id="UP001549106">
    <property type="component" value="Unassembled WGS sequence"/>
</dbReference>
<dbReference type="Gene3D" id="3.30.420.10">
    <property type="entry name" value="Ribonuclease H-like superfamily/Ribonuclease H"/>
    <property type="match status" value="1"/>
</dbReference>
<dbReference type="RefSeq" id="WP_257464048.1">
    <property type="nucleotide sequence ID" value="NZ_BAABXP010000001.1"/>
</dbReference>
<reference evidence="3 4" key="1">
    <citation type="submission" date="2024-06" db="EMBL/GenBank/DDBJ databases">
        <title>Genomic Encyclopedia of Type Strains, Phase IV (KMG-IV): sequencing the most valuable type-strain genomes for metagenomic binning, comparative biology and taxonomic classification.</title>
        <authorList>
            <person name="Goeker M."/>
        </authorList>
    </citation>
    <scope>NUCLEOTIDE SEQUENCE [LARGE SCALE GENOMIC DNA]</scope>
    <source>
        <strain evidence="3 4">DSM 29492</strain>
    </source>
</reference>
<keyword evidence="1" id="KW-0233">DNA recombination</keyword>
<protein>
    <submittedName>
        <fullName evidence="3">IS30 family transposase</fullName>
    </submittedName>
</protein>
<dbReference type="Pfam" id="PF13936">
    <property type="entry name" value="HTH_38"/>
    <property type="match status" value="1"/>
</dbReference>
<comment type="caution">
    <text evidence="3">The sequence shown here is derived from an EMBL/GenBank/DDBJ whole genome shotgun (WGS) entry which is preliminary data.</text>
</comment>
<feature type="domain" description="Integrase catalytic" evidence="2">
    <location>
        <begin position="244"/>
        <end position="407"/>
    </location>
</feature>
<dbReference type="InterPro" id="IPR053392">
    <property type="entry name" value="Transposase_IS30-like"/>
</dbReference>
<accession>A0ABV2LZ69</accession>
<evidence type="ECO:0000256" key="1">
    <source>
        <dbReference type="ARBA" id="ARBA00023172"/>
    </source>
</evidence>
<dbReference type="PROSITE" id="PS50994">
    <property type="entry name" value="INTEGRASE"/>
    <property type="match status" value="1"/>
</dbReference>
<evidence type="ECO:0000313" key="4">
    <source>
        <dbReference type="Proteomes" id="UP001549106"/>
    </source>
</evidence>
<organism evidence="3 4">
    <name type="scientific">Blautia caecimuris</name>
    <dbReference type="NCBI Taxonomy" id="1796615"/>
    <lineage>
        <taxon>Bacteria</taxon>
        <taxon>Bacillati</taxon>
        <taxon>Bacillota</taxon>
        <taxon>Clostridia</taxon>
        <taxon>Lachnospirales</taxon>
        <taxon>Lachnospiraceae</taxon>
        <taxon>Blautia</taxon>
    </lineage>
</organism>
<dbReference type="NCBIfam" id="NF033563">
    <property type="entry name" value="transpos_IS30"/>
    <property type="match status" value="1"/>
</dbReference>
<dbReference type="InterPro" id="IPR051917">
    <property type="entry name" value="Transposase-Integrase"/>
</dbReference>